<keyword evidence="3" id="KW-1185">Reference proteome</keyword>
<dbReference type="CDD" id="cd00009">
    <property type="entry name" value="AAA"/>
    <property type="match status" value="1"/>
</dbReference>
<sequence>MSVTFENEAVEKEVQAFRTTFSSLKEEIGKFIVGQDEVVNHVLISIIAGGHVLLEGVPGLGKTALVNTISKVLHLDSKRIQFTPDLLPADILGTNILVERNGEKVFEFQKGPIFTNILLADEINRATPKTQSALLETMQEKTVTVANKTHILDKPYFVLATQNPLEMDGTYPLPEAQLDRFFFKLNVEMPNHQEFSEILDRTTGLTQPEINAITDGARIIEMGKTACQVPIAEDIKNYLIKLAISTHPEKDESPKVVKQYIRYGVSPRAAQAILLAARIHALISGRYHVAKEDINAVAIPAMRHRMLLSFEGEAEGITTEKIIKDIIQLLN</sequence>
<dbReference type="SMART" id="SM00382">
    <property type="entry name" value="AAA"/>
    <property type="match status" value="1"/>
</dbReference>
<dbReference type="PANTHER" id="PTHR42759:SF1">
    <property type="entry name" value="MAGNESIUM-CHELATASE SUBUNIT CHLD"/>
    <property type="match status" value="1"/>
</dbReference>
<gene>
    <name evidence="2" type="ORF">PQO03_19210</name>
</gene>
<dbReference type="EMBL" id="CP117812">
    <property type="protein sequence ID" value="WDE97959.1"/>
    <property type="molecule type" value="Genomic_DNA"/>
</dbReference>
<name>A0ABY7VZ24_9BACT</name>
<dbReference type="InterPro" id="IPR050764">
    <property type="entry name" value="CbbQ/NirQ/NorQ/GpvN"/>
</dbReference>
<accession>A0ABY7VZ24</accession>
<dbReference type="Gene3D" id="1.10.8.80">
    <property type="entry name" value="Magnesium chelatase subunit I, C-Terminal domain"/>
    <property type="match status" value="1"/>
</dbReference>
<proteinExistence type="predicted"/>
<dbReference type="PANTHER" id="PTHR42759">
    <property type="entry name" value="MOXR FAMILY PROTEIN"/>
    <property type="match status" value="1"/>
</dbReference>
<dbReference type="InterPro" id="IPR041628">
    <property type="entry name" value="ChlI/MoxR_AAA_lid"/>
</dbReference>
<dbReference type="Pfam" id="PF07726">
    <property type="entry name" value="AAA_3"/>
    <property type="match status" value="1"/>
</dbReference>
<dbReference type="InterPro" id="IPR027417">
    <property type="entry name" value="P-loop_NTPase"/>
</dbReference>
<evidence type="ECO:0000259" key="1">
    <source>
        <dbReference type="SMART" id="SM00382"/>
    </source>
</evidence>
<dbReference type="Pfam" id="PF17863">
    <property type="entry name" value="AAA_lid_2"/>
    <property type="match status" value="1"/>
</dbReference>
<evidence type="ECO:0000313" key="2">
    <source>
        <dbReference type="EMBL" id="WDE97959.1"/>
    </source>
</evidence>
<feature type="domain" description="AAA+ ATPase" evidence="1">
    <location>
        <begin position="48"/>
        <end position="191"/>
    </location>
</feature>
<dbReference type="InterPro" id="IPR003593">
    <property type="entry name" value="AAA+_ATPase"/>
</dbReference>
<dbReference type="RefSeq" id="WP_274152665.1">
    <property type="nucleotide sequence ID" value="NZ_CP117812.1"/>
</dbReference>
<dbReference type="Gene3D" id="3.40.50.300">
    <property type="entry name" value="P-loop containing nucleotide triphosphate hydrolases"/>
    <property type="match status" value="1"/>
</dbReference>
<organism evidence="2 3">
    <name type="scientific">Lentisphaera profundi</name>
    <dbReference type="NCBI Taxonomy" id="1658616"/>
    <lineage>
        <taxon>Bacteria</taxon>
        <taxon>Pseudomonadati</taxon>
        <taxon>Lentisphaerota</taxon>
        <taxon>Lentisphaeria</taxon>
        <taxon>Lentisphaerales</taxon>
        <taxon>Lentisphaeraceae</taxon>
        <taxon>Lentisphaera</taxon>
    </lineage>
</organism>
<dbReference type="Proteomes" id="UP001214250">
    <property type="component" value="Chromosome 2"/>
</dbReference>
<dbReference type="InterPro" id="IPR011703">
    <property type="entry name" value="ATPase_AAA-3"/>
</dbReference>
<reference evidence="2 3" key="1">
    <citation type="submission" date="2023-02" db="EMBL/GenBank/DDBJ databases">
        <title>Genome sequence of Lentisphaera profundi SAORIC-696.</title>
        <authorList>
            <person name="Kim e."/>
            <person name="Cho J.-C."/>
            <person name="Choi A."/>
            <person name="Kang I."/>
        </authorList>
    </citation>
    <scope>NUCLEOTIDE SEQUENCE [LARGE SCALE GENOMIC DNA]</scope>
    <source>
        <strain evidence="2 3">SAORIC-696</strain>
    </source>
</reference>
<dbReference type="PIRSF" id="PIRSF002849">
    <property type="entry name" value="AAA_ATPase_chaperone_MoxR_prd"/>
    <property type="match status" value="1"/>
</dbReference>
<dbReference type="SUPFAM" id="SSF52540">
    <property type="entry name" value="P-loop containing nucleoside triphosphate hydrolases"/>
    <property type="match status" value="1"/>
</dbReference>
<protein>
    <submittedName>
        <fullName evidence="2">MoxR family ATPase</fullName>
    </submittedName>
</protein>
<evidence type="ECO:0000313" key="3">
    <source>
        <dbReference type="Proteomes" id="UP001214250"/>
    </source>
</evidence>